<evidence type="ECO:0000313" key="2">
    <source>
        <dbReference type="Proteomes" id="UP000789702"/>
    </source>
</evidence>
<accession>A0ACA9KLD6</accession>
<organism evidence="1 2">
    <name type="scientific">Dentiscutata heterogama</name>
    <dbReference type="NCBI Taxonomy" id="1316150"/>
    <lineage>
        <taxon>Eukaryota</taxon>
        <taxon>Fungi</taxon>
        <taxon>Fungi incertae sedis</taxon>
        <taxon>Mucoromycota</taxon>
        <taxon>Glomeromycotina</taxon>
        <taxon>Glomeromycetes</taxon>
        <taxon>Diversisporales</taxon>
        <taxon>Gigasporaceae</taxon>
        <taxon>Dentiscutata</taxon>
    </lineage>
</organism>
<keyword evidence="2" id="KW-1185">Reference proteome</keyword>
<name>A0ACA9KLD6_9GLOM</name>
<dbReference type="EMBL" id="CAJVPU010001379">
    <property type="protein sequence ID" value="CAG8479059.1"/>
    <property type="molecule type" value="Genomic_DNA"/>
</dbReference>
<sequence length="153" mass="17304">GPVPLGNSDEGYESSSQSNNKIEAEIKRSPLNLDNIEVEIDIPALKPSTTIATTNMPNIDRNIVTECEFVRTTSTSGIGRQKRNKWTDLELNYLERGMEEYGTRWEEILKHHGKPHGPLRNRTAMNLKDKARNEKARRIRDGVTLGIFELATS</sequence>
<comment type="caution">
    <text evidence="1">The sequence shown here is derived from an EMBL/GenBank/DDBJ whole genome shotgun (WGS) entry which is preliminary data.</text>
</comment>
<feature type="non-terminal residue" evidence="1">
    <location>
        <position position="1"/>
    </location>
</feature>
<reference evidence="1" key="1">
    <citation type="submission" date="2021-06" db="EMBL/GenBank/DDBJ databases">
        <authorList>
            <person name="Kallberg Y."/>
            <person name="Tangrot J."/>
            <person name="Rosling A."/>
        </authorList>
    </citation>
    <scope>NUCLEOTIDE SEQUENCE</scope>
    <source>
        <strain evidence="1">IL203A</strain>
    </source>
</reference>
<dbReference type="Proteomes" id="UP000789702">
    <property type="component" value="Unassembled WGS sequence"/>
</dbReference>
<proteinExistence type="predicted"/>
<protein>
    <submittedName>
        <fullName evidence="1">6996_t:CDS:1</fullName>
    </submittedName>
</protein>
<evidence type="ECO:0000313" key="1">
    <source>
        <dbReference type="EMBL" id="CAG8479059.1"/>
    </source>
</evidence>
<gene>
    <name evidence="1" type="ORF">DHETER_LOCUS2050</name>
</gene>